<evidence type="ECO:0000313" key="1">
    <source>
        <dbReference type="EMBL" id="NYD24969.1"/>
    </source>
</evidence>
<name>A0A7Y9J382_9ACTN</name>
<protein>
    <submittedName>
        <fullName evidence="1">Uncharacterized protein</fullName>
    </submittedName>
</protein>
<gene>
    <name evidence="1" type="ORF">BJ968_004509</name>
</gene>
<keyword evidence="2" id="KW-1185">Reference proteome</keyword>
<proteinExistence type="predicted"/>
<dbReference type="RefSeq" id="WP_179755705.1">
    <property type="nucleotide sequence ID" value="NZ_BAAAGN010000015.1"/>
</dbReference>
<accession>A0A7Y9J382</accession>
<organism evidence="1 2">
    <name type="scientific">Kineococcus aurantiacus</name>
    <dbReference type="NCBI Taxonomy" id="37633"/>
    <lineage>
        <taxon>Bacteria</taxon>
        <taxon>Bacillati</taxon>
        <taxon>Actinomycetota</taxon>
        <taxon>Actinomycetes</taxon>
        <taxon>Kineosporiales</taxon>
        <taxon>Kineosporiaceae</taxon>
        <taxon>Kineococcus</taxon>
    </lineage>
</organism>
<dbReference type="EMBL" id="JACCBB010000001">
    <property type="protein sequence ID" value="NYD24969.1"/>
    <property type="molecule type" value="Genomic_DNA"/>
</dbReference>
<dbReference type="AlphaFoldDB" id="A0A7Y9J382"/>
<comment type="caution">
    <text evidence="1">The sequence shown here is derived from an EMBL/GenBank/DDBJ whole genome shotgun (WGS) entry which is preliminary data.</text>
</comment>
<sequence>MITMRMAGAPSWQVRSGFDGPLTLALYVRDVAGLGRYASAEPDLPVLQPPVPAQPVQADLAEVVRQWQRWWPRMLAERSEDAAPFGPPYWPGLEDLPVLRALVEEHFEAFSGWSRQVQLAEQARARRGSLGLVHFVNGYERRLGRPVRPFRLDLREVPVEGRGGWVLSAGAVVVSSALLDDEASLMQFLQPVIDDLA</sequence>
<reference evidence="1 2" key="1">
    <citation type="submission" date="2020-07" db="EMBL/GenBank/DDBJ databases">
        <title>Sequencing the genomes of 1000 actinobacteria strains.</title>
        <authorList>
            <person name="Klenk H.-P."/>
        </authorList>
    </citation>
    <scope>NUCLEOTIDE SEQUENCE [LARGE SCALE GENOMIC DNA]</scope>
    <source>
        <strain evidence="1 2">DSM 7487</strain>
    </source>
</reference>
<evidence type="ECO:0000313" key="2">
    <source>
        <dbReference type="Proteomes" id="UP000521922"/>
    </source>
</evidence>
<dbReference type="Proteomes" id="UP000521922">
    <property type="component" value="Unassembled WGS sequence"/>
</dbReference>